<reference evidence="1 2" key="1">
    <citation type="submission" date="2018-11" db="EMBL/GenBank/DDBJ databases">
        <title>The draft genome sequence of Amphritea balenae JAMM 1525T.</title>
        <authorList>
            <person name="Fang Z."/>
            <person name="Zhang Y."/>
            <person name="Han X."/>
        </authorList>
    </citation>
    <scope>NUCLEOTIDE SEQUENCE [LARGE SCALE GENOMIC DNA]</scope>
    <source>
        <strain evidence="1 2">JAMM 1525</strain>
    </source>
</reference>
<protein>
    <submittedName>
        <fullName evidence="1">Uncharacterized protein</fullName>
    </submittedName>
</protein>
<accession>A0A3P1SNV9</accession>
<organism evidence="1 2">
    <name type="scientific">Amphritea balenae</name>
    <dbReference type="NCBI Taxonomy" id="452629"/>
    <lineage>
        <taxon>Bacteria</taxon>
        <taxon>Pseudomonadati</taxon>
        <taxon>Pseudomonadota</taxon>
        <taxon>Gammaproteobacteria</taxon>
        <taxon>Oceanospirillales</taxon>
        <taxon>Oceanospirillaceae</taxon>
        <taxon>Amphritea</taxon>
    </lineage>
</organism>
<keyword evidence="2" id="KW-1185">Reference proteome</keyword>
<dbReference type="AlphaFoldDB" id="A0A3P1SNV9"/>
<dbReference type="Proteomes" id="UP000267535">
    <property type="component" value="Unassembled WGS sequence"/>
</dbReference>
<comment type="caution">
    <text evidence="1">The sequence shown here is derived from an EMBL/GenBank/DDBJ whole genome shotgun (WGS) entry which is preliminary data.</text>
</comment>
<sequence>MLIRKDQDLNELETEIFDIIVGIDDEKKQEQQKKACQKSLTARRAVEELKQKKQLEYEISDEHWFDDL</sequence>
<name>A0A3P1SNV9_9GAMM</name>
<dbReference type="EMBL" id="RQXV01000006">
    <property type="protein sequence ID" value="RRC98817.1"/>
    <property type="molecule type" value="Genomic_DNA"/>
</dbReference>
<dbReference type="RefSeq" id="WP_124926317.1">
    <property type="nucleotide sequence ID" value="NZ_BMOH01000002.1"/>
</dbReference>
<proteinExistence type="predicted"/>
<dbReference type="NCBIfam" id="NF046101">
    <property type="entry name" value="PA3496_fam"/>
    <property type="match status" value="1"/>
</dbReference>
<dbReference type="InterPro" id="IPR058059">
    <property type="entry name" value="PA3496-like"/>
</dbReference>
<gene>
    <name evidence="1" type="ORF">EHS89_11550</name>
</gene>
<evidence type="ECO:0000313" key="1">
    <source>
        <dbReference type="EMBL" id="RRC98817.1"/>
    </source>
</evidence>
<evidence type="ECO:0000313" key="2">
    <source>
        <dbReference type="Proteomes" id="UP000267535"/>
    </source>
</evidence>